<dbReference type="GO" id="GO:0003729">
    <property type="term" value="F:mRNA binding"/>
    <property type="evidence" value="ECO:0007669"/>
    <property type="project" value="TreeGrafter"/>
</dbReference>
<dbReference type="InterPro" id="IPR035979">
    <property type="entry name" value="RBD_domain_sf"/>
</dbReference>
<dbReference type="CDD" id="cd12241">
    <property type="entry name" value="RRM_SF3B14"/>
    <property type="match status" value="1"/>
</dbReference>
<dbReference type="EMBL" id="CAJNNW010036241">
    <property type="protein sequence ID" value="CAE8732821.1"/>
    <property type="molecule type" value="Genomic_DNA"/>
</dbReference>
<keyword evidence="3 6" id="KW-0694">RNA-binding</keyword>
<accession>A0A813LI20</accession>
<evidence type="ECO:0000256" key="1">
    <source>
        <dbReference type="ARBA" id="ARBA00004123"/>
    </source>
</evidence>
<dbReference type="InterPro" id="IPR050374">
    <property type="entry name" value="RRT5_SRSF_SR"/>
</dbReference>
<evidence type="ECO:0000256" key="7">
    <source>
        <dbReference type="SAM" id="MobiDB-lite"/>
    </source>
</evidence>
<organism evidence="9 10">
    <name type="scientific">Polarella glacialis</name>
    <name type="common">Dinoflagellate</name>
    <dbReference type="NCBI Taxonomy" id="89957"/>
    <lineage>
        <taxon>Eukaryota</taxon>
        <taxon>Sar</taxon>
        <taxon>Alveolata</taxon>
        <taxon>Dinophyceae</taxon>
        <taxon>Suessiales</taxon>
        <taxon>Suessiaceae</taxon>
        <taxon>Polarella</taxon>
    </lineage>
</organism>
<dbReference type="PANTHER" id="PTHR23003">
    <property type="entry name" value="RNA RECOGNITION MOTIF RRM DOMAIN CONTAINING PROTEIN"/>
    <property type="match status" value="1"/>
</dbReference>
<keyword evidence="5" id="KW-0539">Nucleus</keyword>
<dbReference type="Pfam" id="PF00076">
    <property type="entry name" value="RRM_1"/>
    <property type="match status" value="1"/>
</dbReference>
<dbReference type="SMART" id="SM00360">
    <property type="entry name" value="RRM"/>
    <property type="match status" value="1"/>
</dbReference>
<protein>
    <recommendedName>
        <fullName evidence="8">RRM domain-containing protein</fullName>
    </recommendedName>
</protein>
<dbReference type="GO" id="GO:0005737">
    <property type="term" value="C:cytoplasm"/>
    <property type="evidence" value="ECO:0007669"/>
    <property type="project" value="TreeGrafter"/>
</dbReference>
<dbReference type="FunFam" id="3.30.70.330:FF:000432">
    <property type="entry name" value="Splicing factor 3B subunit 6"/>
    <property type="match status" value="1"/>
</dbReference>
<dbReference type="Proteomes" id="UP000626109">
    <property type="component" value="Unassembled WGS sequence"/>
</dbReference>
<dbReference type="InterPro" id="IPR034150">
    <property type="entry name" value="SF3B6_RRM"/>
</dbReference>
<dbReference type="AlphaFoldDB" id="A0A813LI20"/>
<feature type="region of interest" description="Disordered" evidence="7">
    <location>
        <begin position="13"/>
        <end position="52"/>
    </location>
</feature>
<dbReference type="GO" id="GO:0008380">
    <property type="term" value="P:RNA splicing"/>
    <property type="evidence" value="ECO:0007669"/>
    <property type="project" value="UniProtKB-KW"/>
</dbReference>
<evidence type="ECO:0000259" key="8">
    <source>
        <dbReference type="PROSITE" id="PS50102"/>
    </source>
</evidence>
<feature type="domain" description="RRM" evidence="8">
    <location>
        <begin position="110"/>
        <end position="185"/>
    </location>
</feature>
<reference evidence="9" key="1">
    <citation type="submission" date="2021-02" db="EMBL/GenBank/DDBJ databases">
        <authorList>
            <person name="Dougan E. K."/>
            <person name="Rhodes N."/>
            <person name="Thang M."/>
            <person name="Chan C."/>
        </authorList>
    </citation>
    <scope>NUCLEOTIDE SEQUENCE</scope>
</reference>
<dbReference type="GO" id="GO:0006397">
    <property type="term" value="P:mRNA processing"/>
    <property type="evidence" value="ECO:0007669"/>
    <property type="project" value="UniProtKB-KW"/>
</dbReference>
<sequence length="211" mass="23221">MCFALLCPVLSAQEGDPQSPQASCQRPESPQVAKMDFGAGGGDGGRGPSNSAAQQFSSLCPAASVAEGEFVVEGLVWFSFGFADDVELGREELGQAFGRRNVRLPPEVNRILYVRNLPYKISADELYDIFGKYGSIRQIRRGSGPETKGTAFVVYDDIYDAKNAMDHLSGFNVAGRYLVLLFYNPTKMQSKVDARSKREDIDKLKRKYGVE</sequence>
<name>A0A813LI20_POLGL</name>
<comment type="caution">
    <text evidence="9">The sequence shown here is derived from an EMBL/GenBank/DDBJ whole genome shotgun (WGS) entry which is preliminary data.</text>
</comment>
<dbReference type="InterPro" id="IPR000504">
    <property type="entry name" value="RRM_dom"/>
</dbReference>
<evidence type="ECO:0000256" key="2">
    <source>
        <dbReference type="ARBA" id="ARBA00022664"/>
    </source>
</evidence>
<keyword evidence="2" id="KW-0507">mRNA processing</keyword>
<dbReference type="SUPFAM" id="SSF54928">
    <property type="entry name" value="RNA-binding domain, RBD"/>
    <property type="match status" value="1"/>
</dbReference>
<comment type="subcellular location">
    <subcellularLocation>
        <location evidence="1">Nucleus</location>
    </subcellularLocation>
</comment>
<gene>
    <name evidence="9" type="ORF">PGLA2088_LOCUS46572</name>
</gene>
<evidence type="ECO:0000256" key="4">
    <source>
        <dbReference type="ARBA" id="ARBA00023187"/>
    </source>
</evidence>
<evidence type="ECO:0000313" key="10">
    <source>
        <dbReference type="Proteomes" id="UP000626109"/>
    </source>
</evidence>
<feature type="compositionally biased region" description="Polar residues" evidence="7">
    <location>
        <begin position="16"/>
        <end position="28"/>
    </location>
</feature>
<dbReference type="Gene3D" id="3.30.70.330">
    <property type="match status" value="1"/>
</dbReference>
<keyword evidence="4" id="KW-0508">mRNA splicing</keyword>
<evidence type="ECO:0000256" key="6">
    <source>
        <dbReference type="PROSITE-ProRule" id="PRU00176"/>
    </source>
</evidence>
<feature type="compositionally biased region" description="Gly residues" evidence="7">
    <location>
        <begin position="38"/>
        <end position="47"/>
    </location>
</feature>
<dbReference type="PROSITE" id="PS50102">
    <property type="entry name" value="RRM"/>
    <property type="match status" value="1"/>
</dbReference>
<dbReference type="InterPro" id="IPR012677">
    <property type="entry name" value="Nucleotide-bd_a/b_plait_sf"/>
</dbReference>
<dbReference type="GO" id="GO:0005634">
    <property type="term" value="C:nucleus"/>
    <property type="evidence" value="ECO:0007669"/>
    <property type="project" value="UniProtKB-SubCell"/>
</dbReference>
<evidence type="ECO:0000256" key="3">
    <source>
        <dbReference type="ARBA" id="ARBA00022884"/>
    </source>
</evidence>
<proteinExistence type="predicted"/>
<evidence type="ECO:0000256" key="5">
    <source>
        <dbReference type="ARBA" id="ARBA00023242"/>
    </source>
</evidence>
<evidence type="ECO:0000313" key="9">
    <source>
        <dbReference type="EMBL" id="CAE8732821.1"/>
    </source>
</evidence>